<comment type="caution">
    <text evidence="2">The sequence shown here is derived from an EMBL/GenBank/DDBJ whole genome shotgun (WGS) entry which is preliminary data.</text>
</comment>
<dbReference type="EMBL" id="NDWU01000018">
    <property type="protein sequence ID" value="PUA31403.1"/>
    <property type="molecule type" value="Genomic_DNA"/>
</dbReference>
<sequence>MFEEKDGLPDEEIKRILSDYKVVAVVGMSRDPTKPSHFVPRFLIKHGYRVIPVNPAANEIKVGDRVYKSYKNLLEVQEDVDIVNVFRRSEDVPPIAEDAVKKGVKVFWMQEGIYNREAAERLRVAGITVIWDRCMMKEYSRLFNVKPFAPISRL</sequence>
<dbReference type="PANTHER" id="PTHR33303">
    <property type="entry name" value="CYTOPLASMIC PROTEIN-RELATED"/>
    <property type="match status" value="1"/>
</dbReference>
<accession>A0A2R7Y1R9</accession>
<name>A0A2R7Y1R9_9ARCH</name>
<evidence type="ECO:0000259" key="1">
    <source>
        <dbReference type="SMART" id="SM00881"/>
    </source>
</evidence>
<feature type="domain" description="CoA-binding" evidence="1">
    <location>
        <begin position="17"/>
        <end position="113"/>
    </location>
</feature>
<dbReference type="InterPro" id="IPR003781">
    <property type="entry name" value="CoA-bd"/>
</dbReference>
<protein>
    <recommendedName>
        <fullName evidence="1">CoA-binding domain-containing protein</fullName>
    </recommendedName>
</protein>
<gene>
    <name evidence="2" type="ORF">B9J98_06490</name>
</gene>
<dbReference type="SUPFAM" id="SSF51735">
    <property type="entry name" value="NAD(P)-binding Rossmann-fold domains"/>
    <property type="match status" value="1"/>
</dbReference>
<dbReference type="SMART" id="SM00881">
    <property type="entry name" value="CoA_binding"/>
    <property type="match status" value="1"/>
</dbReference>
<dbReference type="Pfam" id="PF13380">
    <property type="entry name" value="CoA_binding_2"/>
    <property type="match status" value="1"/>
</dbReference>
<proteinExistence type="predicted"/>
<reference evidence="2 3" key="1">
    <citation type="submission" date="2017-04" db="EMBL/GenBank/DDBJ databases">
        <title>Draft Aigarchaeota genome from a New Zealand hot spring.</title>
        <authorList>
            <person name="Reysenbach A.-L."/>
            <person name="Donaho J.A."/>
            <person name="Gerhart J."/>
            <person name="Kelley J.F."/>
            <person name="Kouba K."/>
            <person name="Podar M."/>
            <person name="Stott M."/>
        </authorList>
    </citation>
    <scope>NUCLEOTIDE SEQUENCE [LARGE SCALE GENOMIC DNA]</scope>
    <source>
        <strain evidence="2">NZ13_MG1</strain>
    </source>
</reference>
<dbReference type="Proteomes" id="UP000244066">
    <property type="component" value="Unassembled WGS sequence"/>
</dbReference>
<evidence type="ECO:0000313" key="2">
    <source>
        <dbReference type="EMBL" id="PUA31403.1"/>
    </source>
</evidence>
<dbReference type="AlphaFoldDB" id="A0A2R7Y1R9"/>
<dbReference type="PANTHER" id="PTHR33303:SF2">
    <property type="entry name" value="COA-BINDING DOMAIN-CONTAINING PROTEIN"/>
    <property type="match status" value="1"/>
</dbReference>
<organism evidence="2 3">
    <name type="scientific">Candidatus Terraquivivens tikiterensis</name>
    <dbReference type="NCBI Taxonomy" id="1980982"/>
    <lineage>
        <taxon>Archaea</taxon>
        <taxon>Nitrososphaerota</taxon>
        <taxon>Candidatus Wolframiiraptoraceae</taxon>
        <taxon>Candidatus Terraquivivens</taxon>
    </lineage>
</organism>
<evidence type="ECO:0000313" key="3">
    <source>
        <dbReference type="Proteomes" id="UP000244066"/>
    </source>
</evidence>
<dbReference type="Gene3D" id="3.40.50.720">
    <property type="entry name" value="NAD(P)-binding Rossmann-like Domain"/>
    <property type="match status" value="1"/>
</dbReference>
<dbReference type="InterPro" id="IPR036291">
    <property type="entry name" value="NAD(P)-bd_dom_sf"/>
</dbReference>